<dbReference type="PROSITE" id="PS50112">
    <property type="entry name" value="PAS"/>
    <property type="match status" value="1"/>
</dbReference>
<accession>A0A2M9XFF9</accession>
<dbReference type="Pfam" id="PF00072">
    <property type="entry name" value="Response_reg"/>
    <property type="match status" value="1"/>
</dbReference>
<dbReference type="NCBIfam" id="TIGR00229">
    <property type="entry name" value="sensory_box"/>
    <property type="match status" value="1"/>
</dbReference>
<keyword evidence="5" id="KW-0808">Transferase</keyword>
<name>A0A2M9XFF9_9LEPT</name>
<dbReference type="SUPFAM" id="SSF55785">
    <property type="entry name" value="PYP-like sensor domain (PAS domain)"/>
    <property type="match status" value="1"/>
</dbReference>
<feature type="domain" description="Response regulatory" evidence="3">
    <location>
        <begin position="5"/>
        <end position="121"/>
    </location>
</feature>
<dbReference type="SMART" id="SM00448">
    <property type="entry name" value="REC"/>
    <property type="match status" value="1"/>
</dbReference>
<keyword evidence="6" id="KW-1185">Reference proteome</keyword>
<feature type="domain" description="PAS" evidence="4">
    <location>
        <begin position="133"/>
        <end position="204"/>
    </location>
</feature>
<keyword evidence="1 2" id="KW-0597">Phosphoprotein</keyword>
<feature type="modified residue" description="4-aspartylphosphate" evidence="2">
    <location>
        <position position="55"/>
    </location>
</feature>
<evidence type="ECO:0000256" key="1">
    <source>
        <dbReference type="ARBA" id="ARBA00022553"/>
    </source>
</evidence>
<sequence>MKDTRILIVEDEGLVAQDIRHRLIRMGYPEPSIANTGETAVKQAIALQPDLILIDIVLANGYLDGIDAAKRIRKFLDVPIVYITASSDSQTLTRAKLTEPNAYILKPFQTRELQIVIELILYKHEVEKELMEKARLVSAELRNMQEGVIAFDSKGQISFMNLSAEKLTGWLESDAIGKPLADVLSMKNLPDMESFELDNHFAEKIPLEIVPSHGLLLSKNGLSTEVFTFTKSVPKNKEVDVDRILVIRDYVKK</sequence>
<dbReference type="InterPro" id="IPR001789">
    <property type="entry name" value="Sig_transdc_resp-reg_receiver"/>
</dbReference>
<dbReference type="Pfam" id="PF00989">
    <property type="entry name" value="PAS"/>
    <property type="match status" value="1"/>
</dbReference>
<dbReference type="GO" id="GO:0000160">
    <property type="term" value="P:phosphorelay signal transduction system"/>
    <property type="evidence" value="ECO:0007669"/>
    <property type="project" value="InterPro"/>
</dbReference>
<dbReference type="CDD" id="cd17534">
    <property type="entry name" value="REC_DC-like"/>
    <property type="match status" value="1"/>
</dbReference>
<evidence type="ECO:0000259" key="3">
    <source>
        <dbReference type="PROSITE" id="PS50110"/>
    </source>
</evidence>
<dbReference type="PANTHER" id="PTHR44591">
    <property type="entry name" value="STRESS RESPONSE REGULATOR PROTEIN 1"/>
    <property type="match status" value="1"/>
</dbReference>
<dbReference type="CDD" id="cd00130">
    <property type="entry name" value="PAS"/>
    <property type="match status" value="1"/>
</dbReference>
<evidence type="ECO:0000313" key="5">
    <source>
        <dbReference type="EMBL" id="PJZ26413.1"/>
    </source>
</evidence>
<reference evidence="5 6" key="1">
    <citation type="submission" date="2017-07" db="EMBL/GenBank/DDBJ databases">
        <title>Leptospira spp. isolated from tropical soils.</title>
        <authorList>
            <person name="Thibeaux R."/>
            <person name="Iraola G."/>
            <person name="Ferres I."/>
            <person name="Bierque E."/>
            <person name="Girault D."/>
            <person name="Soupe-Gilbert M.-E."/>
            <person name="Picardeau M."/>
            <person name="Goarant C."/>
        </authorList>
    </citation>
    <scope>NUCLEOTIDE SEQUENCE [LARGE SCALE GENOMIC DNA]</scope>
    <source>
        <strain evidence="5 6">MCA1-C-A1</strain>
    </source>
</reference>
<evidence type="ECO:0000256" key="2">
    <source>
        <dbReference type="PROSITE-ProRule" id="PRU00169"/>
    </source>
</evidence>
<dbReference type="Proteomes" id="UP000232196">
    <property type="component" value="Unassembled WGS sequence"/>
</dbReference>
<dbReference type="InterPro" id="IPR013767">
    <property type="entry name" value="PAS_fold"/>
</dbReference>
<dbReference type="InterPro" id="IPR011006">
    <property type="entry name" value="CheY-like_superfamily"/>
</dbReference>
<dbReference type="PANTHER" id="PTHR44591:SF3">
    <property type="entry name" value="RESPONSE REGULATORY DOMAIN-CONTAINING PROTEIN"/>
    <property type="match status" value="1"/>
</dbReference>
<dbReference type="InterPro" id="IPR000014">
    <property type="entry name" value="PAS"/>
</dbReference>
<gene>
    <name evidence="5" type="ORF">CH357_07945</name>
</gene>
<evidence type="ECO:0000259" key="4">
    <source>
        <dbReference type="PROSITE" id="PS50112"/>
    </source>
</evidence>
<dbReference type="GO" id="GO:0006355">
    <property type="term" value="P:regulation of DNA-templated transcription"/>
    <property type="evidence" value="ECO:0007669"/>
    <property type="project" value="InterPro"/>
</dbReference>
<dbReference type="AlphaFoldDB" id="A0A2M9XFF9"/>
<dbReference type="OrthoDB" id="5343928at2"/>
<dbReference type="InterPro" id="IPR050595">
    <property type="entry name" value="Bact_response_regulator"/>
</dbReference>
<dbReference type="Gene3D" id="3.40.50.2300">
    <property type="match status" value="1"/>
</dbReference>
<dbReference type="PROSITE" id="PS50110">
    <property type="entry name" value="RESPONSE_REGULATORY"/>
    <property type="match status" value="1"/>
</dbReference>
<organism evidence="5 6">
    <name type="scientific">Leptospira hartskeerlii</name>
    <dbReference type="NCBI Taxonomy" id="2023177"/>
    <lineage>
        <taxon>Bacteria</taxon>
        <taxon>Pseudomonadati</taxon>
        <taxon>Spirochaetota</taxon>
        <taxon>Spirochaetia</taxon>
        <taxon>Leptospirales</taxon>
        <taxon>Leptospiraceae</taxon>
        <taxon>Leptospira</taxon>
    </lineage>
</organism>
<dbReference type="EMBL" id="NPDN01000003">
    <property type="protein sequence ID" value="PJZ26413.1"/>
    <property type="molecule type" value="Genomic_DNA"/>
</dbReference>
<dbReference type="InterPro" id="IPR035965">
    <property type="entry name" value="PAS-like_dom_sf"/>
</dbReference>
<proteinExistence type="predicted"/>
<dbReference type="RefSeq" id="WP_100706200.1">
    <property type="nucleotide sequence ID" value="NZ_NPDL01000003.1"/>
</dbReference>
<dbReference type="SUPFAM" id="SSF52172">
    <property type="entry name" value="CheY-like"/>
    <property type="match status" value="1"/>
</dbReference>
<evidence type="ECO:0000313" key="6">
    <source>
        <dbReference type="Proteomes" id="UP000232196"/>
    </source>
</evidence>
<protein>
    <submittedName>
        <fullName evidence="5">Histidine kinase</fullName>
    </submittedName>
</protein>
<keyword evidence="5" id="KW-0418">Kinase</keyword>
<dbReference type="Gene3D" id="3.30.450.20">
    <property type="entry name" value="PAS domain"/>
    <property type="match status" value="1"/>
</dbReference>
<comment type="caution">
    <text evidence="5">The sequence shown here is derived from an EMBL/GenBank/DDBJ whole genome shotgun (WGS) entry which is preliminary data.</text>
</comment>
<dbReference type="GO" id="GO:0016301">
    <property type="term" value="F:kinase activity"/>
    <property type="evidence" value="ECO:0007669"/>
    <property type="project" value="UniProtKB-KW"/>
</dbReference>
<dbReference type="SMART" id="SM00091">
    <property type="entry name" value="PAS"/>
    <property type="match status" value="1"/>
</dbReference>